<proteinExistence type="predicted"/>
<name>A0A4R1HBU6_9GAMM</name>
<organism evidence="1 2">
    <name type="scientific">Thiogranum longum</name>
    <dbReference type="NCBI Taxonomy" id="1537524"/>
    <lineage>
        <taxon>Bacteria</taxon>
        <taxon>Pseudomonadati</taxon>
        <taxon>Pseudomonadota</taxon>
        <taxon>Gammaproteobacteria</taxon>
        <taxon>Chromatiales</taxon>
        <taxon>Ectothiorhodospiraceae</taxon>
        <taxon>Thiogranum</taxon>
    </lineage>
</organism>
<sequence>MNPQEVIDYWYSDQVRSQWFSSTPELDAEIRSKYETVWERAVEGELDGWKKDALGSLALVLIFDQFPLNMFRGEAKSFKTEGDAIEVARASINNGFVPQLNDEQLSFLFMPFMHSEKIEDQDLAVKLFRENELEGNLEFAKHHRDIIRKFGRFPHRNRILGRESTVKELEYLGSKGSFNG</sequence>
<dbReference type="InterPro" id="IPR011990">
    <property type="entry name" value="TPR-like_helical_dom_sf"/>
</dbReference>
<protein>
    <submittedName>
        <fullName evidence="1">Uncharacterized protein (DUF924 family)</fullName>
    </submittedName>
</protein>
<dbReference type="Pfam" id="PF06041">
    <property type="entry name" value="DUF924"/>
    <property type="match status" value="1"/>
</dbReference>
<dbReference type="InterPro" id="IPR010323">
    <property type="entry name" value="DUF924"/>
</dbReference>
<dbReference type="SUPFAM" id="SSF48452">
    <property type="entry name" value="TPR-like"/>
    <property type="match status" value="1"/>
</dbReference>
<dbReference type="EMBL" id="SMFX01000001">
    <property type="protein sequence ID" value="TCK17650.1"/>
    <property type="molecule type" value="Genomic_DNA"/>
</dbReference>
<evidence type="ECO:0000313" key="1">
    <source>
        <dbReference type="EMBL" id="TCK17650.1"/>
    </source>
</evidence>
<accession>A0A4R1HBU6</accession>
<dbReference type="Proteomes" id="UP000295707">
    <property type="component" value="Unassembled WGS sequence"/>
</dbReference>
<evidence type="ECO:0000313" key="2">
    <source>
        <dbReference type="Proteomes" id="UP000295707"/>
    </source>
</evidence>
<gene>
    <name evidence="1" type="ORF">DFR30_0886</name>
</gene>
<reference evidence="1 2" key="1">
    <citation type="submission" date="2019-03" db="EMBL/GenBank/DDBJ databases">
        <title>Genomic Encyclopedia of Type Strains, Phase IV (KMG-IV): sequencing the most valuable type-strain genomes for metagenomic binning, comparative biology and taxonomic classification.</title>
        <authorList>
            <person name="Goeker M."/>
        </authorList>
    </citation>
    <scope>NUCLEOTIDE SEQUENCE [LARGE SCALE GENOMIC DNA]</scope>
    <source>
        <strain evidence="1 2">DSM 19610</strain>
    </source>
</reference>
<dbReference type="Gene3D" id="1.20.58.320">
    <property type="entry name" value="TPR-like"/>
    <property type="match status" value="1"/>
</dbReference>
<dbReference type="Gene3D" id="1.25.40.10">
    <property type="entry name" value="Tetratricopeptide repeat domain"/>
    <property type="match status" value="1"/>
</dbReference>
<comment type="caution">
    <text evidence="1">The sequence shown here is derived from an EMBL/GenBank/DDBJ whole genome shotgun (WGS) entry which is preliminary data.</text>
</comment>
<dbReference type="RefSeq" id="WP_132971513.1">
    <property type="nucleotide sequence ID" value="NZ_SMFX01000001.1"/>
</dbReference>
<dbReference type="AlphaFoldDB" id="A0A4R1HBU6"/>
<dbReference type="OrthoDB" id="7593450at2"/>
<keyword evidence="2" id="KW-1185">Reference proteome</keyword>